<evidence type="ECO:0000313" key="3">
    <source>
        <dbReference type="Proteomes" id="UP000011864"/>
    </source>
</evidence>
<keyword evidence="1" id="KW-0472">Membrane</keyword>
<dbReference type="KEGG" id="gps:C427_0761"/>
<reference evidence="2 3" key="1">
    <citation type="journal article" date="2013" name="Genome Announc.">
        <title>Complete Genome Sequence of Glaciecola psychrophila Strain 170T.</title>
        <authorList>
            <person name="Yin J."/>
            <person name="Chen J."/>
            <person name="Liu G."/>
            <person name="Yu Y."/>
            <person name="Song L."/>
            <person name="Wang X."/>
            <person name="Qu X."/>
        </authorList>
    </citation>
    <scope>NUCLEOTIDE SEQUENCE [LARGE SCALE GENOMIC DNA]</scope>
    <source>
        <strain evidence="2 3">170</strain>
    </source>
</reference>
<dbReference type="AlphaFoldDB" id="K7AYA1"/>
<accession>K7AYA1</accession>
<evidence type="ECO:0000256" key="1">
    <source>
        <dbReference type="SAM" id="Phobius"/>
    </source>
</evidence>
<dbReference type="HOGENOM" id="CLU_1529457_0_0_6"/>
<dbReference type="OrthoDB" id="6101333at2"/>
<dbReference type="EMBL" id="CP003837">
    <property type="protein sequence ID" value="AGH42870.1"/>
    <property type="molecule type" value="Genomic_DNA"/>
</dbReference>
<feature type="transmembrane region" description="Helical" evidence="1">
    <location>
        <begin position="55"/>
        <end position="72"/>
    </location>
</feature>
<keyword evidence="1" id="KW-0812">Transmembrane</keyword>
<name>K7AYA1_9ALTE</name>
<proteinExistence type="predicted"/>
<dbReference type="PATRIC" id="fig|1129794.4.peg.751"/>
<sequence>MIFEQIIDTWQMAWEYVGSATLKGLCMLVSVQGSYFNPPSFAQIKRFIEWNGENFEWVLVVLLCAGLMLSSWHNNKVTKMVVEQPQRNDFFFVDYFAINDDSDAKYRYVPMRVMEVKERSLVFKVGNMPQSKRVSPTKHMKSDRALYKHFYRKDTLELSLVQISALFESDTIYAAVRPRNIFINGWVVMNLSEL</sequence>
<keyword evidence="1" id="KW-1133">Transmembrane helix</keyword>
<dbReference type="RefSeq" id="WP_007642785.1">
    <property type="nucleotide sequence ID" value="NC_020514.1"/>
</dbReference>
<dbReference type="Proteomes" id="UP000011864">
    <property type="component" value="Chromosome"/>
</dbReference>
<feature type="transmembrane region" description="Helical" evidence="1">
    <location>
        <begin position="12"/>
        <end position="35"/>
    </location>
</feature>
<evidence type="ECO:0000313" key="2">
    <source>
        <dbReference type="EMBL" id="AGH42870.1"/>
    </source>
</evidence>
<gene>
    <name evidence="2" type="ORF">C427_0761</name>
</gene>
<keyword evidence="3" id="KW-1185">Reference proteome</keyword>
<protein>
    <submittedName>
        <fullName evidence="2">Uncharacterized protein</fullName>
    </submittedName>
</protein>
<organism evidence="2 3">
    <name type="scientific">Paraglaciecola psychrophila 170</name>
    <dbReference type="NCBI Taxonomy" id="1129794"/>
    <lineage>
        <taxon>Bacteria</taxon>
        <taxon>Pseudomonadati</taxon>
        <taxon>Pseudomonadota</taxon>
        <taxon>Gammaproteobacteria</taxon>
        <taxon>Alteromonadales</taxon>
        <taxon>Alteromonadaceae</taxon>
        <taxon>Paraglaciecola</taxon>
    </lineage>
</organism>